<evidence type="ECO:0000256" key="12">
    <source>
        <dbReference type="ARBA" id="ARBA00023212"/>
    </source>
</evidence>
<evidence type="ECO:0000256" key="4">
    <source>
        <dbReference type="ARBA" id="ARBA00022475"/>
    </source>
</evidence>
<dbReference type="EMBL" id="OZ035841">
    <property type="protein sequence ID" value="CAL1591301.1"/>
    <property type="molecule type" value="Genomic_DNA"/>
</dbReference>
<comment type="similarity">
    <text evidence="3">Belongs to the sarcoglycan beta/delta/gamma/zeta family.</text>
</comment>
<evidence type="ECO:0000256" key="8">
    <source>
        <dbReference type="ARBA" id="ARBA00022989"/>
    </source>
</evidence>
<keyword evidence="7" id="KW-0735">Signal-anchor</keyword>
<evidence type="ECO:0000256" key="2">
    <source>
        <dbReference type="ARBA" id="ARBA00004274"/>
    </source>
</evidence>
<dbReference type="Proteomes" id="UP001497482">
    <property type="component" value="Chromosome 19"/>
</dbReference>
<dbReference type="GO" id="GO:0060047">
    <property type="term" value="P:heart contraction"/>
    <property type="evidence" value="ECO:0007669"/>
    <property type="project" value="TreeGrafter"/>
</dbReference>
<evidence type="ECO:0000256" key="5">
    <source>
        <dbReference type="ARBA" id="ARBA00022490"/>
    </source>
</evidence>
<sequence length="95" mass="10114">MEAPRGVELSAAQGLLQISGRKDLKLESTEGEILLDASTIQLGNLPLGTFSKSSSRASHEQSVYEVCVCPSGKVYLSPAHSSSTCQAMNNICLWS</sequence>
<keyword evidence="8" id="KW-1133">Transmembrane helix</keyword>
<evidence type="ECO:0000256" key="1">
    <source>
        <dbReference type="ARBA" id="ARBA00004245"/>
    </source>
</evidence>
<evidence type="ECO:0000256" key="11">
    <source>
        <dbReference type="ARBA" id="ARBA00023180"/>
    </source>
</evidence>
<dbReference type="Pfam" id="PF04790">
    <property type="entry name" value="Sarcoglycan_1"/>
    <property type="match status" value="1"/>
</dbReference>
<evidence type="ECO:0000256" key="10">
    <source>
        <dbReference type="ARBA" id="ARBA00023157"/>
    </source>
</evidence>
<evidence type="ECO:0000256" key="9">
    <source>
        <dbReference type="ARBA" id="ARBA00023136"/>
    </source>
</evidence>
<evidence type="ECO:0000256" key="6">
    <source>
        <dbReference type="ARBA" id="ARBA00022692"/>
    </source>
</evidence>
<dbReference type="AlphaFoldDB" id="A0AAV2KMY3"/>
<keyword evidence="11" id="KW-0325">Glycoprotein</keyword>
<dbReference type="GO" id="GO:0048738">
    <property type="term" value="P:cardiac muscle tissue development"/>
    <property type="evidence" value="ECO:0007669"/>
    <property type="project" value="TreeGrafter"/>
</dbReference>
<dbReference type="InterPro" id="IPR006875">
    <property type="entry name" value="Sarcoglycan"/>
</dbReference>
<evidence type="ECO:0000256" key="7">
    <source>
        <dbReference type="ARBA" id="ARBA00022968"/>
    </source>
</evidence>
<protein>
    <recommendedName>
        <fullName evidence="15">Zeta-sarcoglycan</fullName>
    </recommendedName>
</protein>
<keyword evidence="6" id="KW-0812">Transmembrane</keyword>
<keyword evidence="9" id="KW-0472">Membrane</keyword>
<evidence type="ECO:0000313" key="13">
    <source>
        <dbReference type="EMBL" id="CAL1591301.1"/>
    </source>
</evidence>
<keyword evidence="4" id="KW-1003">Cell membrane</keyword>
<evidence type="ECO:0008006" key="15">
    <source>
        <dbReference type="Google" id="ProtNLM"/>
    </source>
</evidence>
<reference evidence="13 14" key="1">
    <citation type="submission" date="2024-04" db="EMBL/GenBank/DDBJ databases">
        <authorList>
            <person name="Waldvogel A.-M."/>
            <person name="Schoenle A."/>
        </authorList>
    </citation>
    <scope>NUCLEOTIDE SEQUENCE [LARGE SCALE GENOMIC DNA]</scope>
</reference>
<keyword evidence="12" id="KW-0206">Cytoskeleton</keyword>
<keyword evidence="5" id="KW-0963">Cytoplasm</keyword>
<keyword evidence="14" id="KW-1185">Reference proteome</keyword>
<evidence type="ECO:0000256" key="3">
    <source>
        <dbReference type="ARBA" id="ARBA00007574"/>
    </source>
</evidence>
<dbReference type="PANTHER" id="PTHR12939:SF5">
    <property type="entry name" value="ZETA-SARCOGLYCAN"/>
    <property type="match status" value="1"/>
</dbReference>
<dbReference type="PANTHER" id="PTHR12939">
    <property type="entry name" value="SARCOGLYCAN"/>
    <property type="match status" value="1"/>
</dbReference>
<dbReference type="GO" id="GO:0016012">
    <property type="term" value="C:sarcoglycan complex"/>
    <property type="evidence" value="ECO:0007669"/>
    <property type="project" value="InterPro"/>
</dbReference>
<proteinExistence type="inferred from homology"/>
<name>A0AAV2KMY3_KNICA</name>
<dbReference type="GO" id="GO:0042383">
    <property type="term" value="C:sarcolemma"/>
    <property type="evidence" value="ECO:0007669"/>
    <property type="project" value="UniProtKB-SubCell"/>
</dbReference>
<evidence type="ECO:0000313" key="14">
    <source>
        <dbReference type="Proteomes" id="UP001497482"/>
    </source>
</evidence>
<keyword evidence="10" id="KW-1015">Disulfide bond</keyword>
<comment type="subcellular location">
    <subcellularLocation>
        <location evidence="2">Cell membrane</location>
        <location evidence="2">Sarcolemma</location>
        <topology evidence="2">Single-pass type II membrane protein</topology>
    </subcellularLocation>
    <subcellularLocation>
        <location evidence="1">Cytoplasm</location>
        <location evidence="1">Cytoskeleton</location>
    </subcellularLocation>
</comment>
<accession>A0AAV2KMY3</accession>
<gene>
    <name evidence="13" type="ORF">KC01_LOCUS20682</name>
</gene>
<organism evidence="13 14">
    <name type="scientific">Knipowitschia caucasica</name>
    <name type="common">Caucasian dwarf goby</name>
    <name type="synonym">Pomatoschistus caucasicus</name>
    <dbReference type="NCBI Taxonomy" id="637954"/>
    <lineage>
        <taxon>Eukaryota</taxon>
        <taxon>Metazoa</taxon>
        <taxon>Chordata</taxon>
        <taxon>Craniata</taxon>
        <taxon>Vertebrata</taxon>
        <taxon>Euteleostomi</taxon>
        <taxon>Actinopterygii</taxon>
        <taxon>Neopterygii</taxon>
        <taxon>Teleostei</taxon>
        <taxon>Neoteleostei</taxon>
        <taxon>Acanthomorphata</taxon>
        <taxon>Gobiaria</taxon>
        <taxon>Gobiiformes</taxon>
        <taxon>Gobioidei</taxon>
        <taxon>Gobiidae</taxon>
        <taxon>Gobiinae</taxon>
        <taxon>Knipowitschia</taxon>
    </lineage>
</organism>
<dbReference type="GO" id="GO:0005856">
    <property type="term" value="C:cytoskeleton"/>
    <property type="evidence" value="ECO:0007669"/>
    <property type="project" value="UniProtKB-SubCell"/>
</dbReference>
<dbReference type="InterPro" id="IPR039972">
    <property type="entry name" value="Sarcoglycan_gamma/delta/zeta"/>
</dbReference>